<dbReference type="InterPro" id="IPR037523">
    <property type="entry name" value="VOC_core"/>
</dbReference>
<protein>
    <submittedName>
        <fullName evidence="2">VOC family protein</fullName>
    </submittedName>
</protein>
<keyword evidence="3" id="KW-1185">Reference proteome</keyword>
<sequence length="123" mass="13014">MAVNPVIWFELYVNDMARARAFYEAVFEVALESMGDAGMEYFAFPMQNDQVGAGGALAKMEGMAPGGGGTLIYFHCDDCAVEESRVAGAGGTVLKPKMSIGAYGFMSLVLDTEGNTIGLHSQA</sequence>
<evidence type="ECO:0000313" key="2">
    <source>
        <dbReference type="EMBL" id="MEA5442517.1"/>
    </source>
</evidence>
<dbReference type="PANTHER" id="PTHR33993">
    <property type="entry name" value="GLYOXALASE-RELATED"/>
    <property type="match status" value="1"/>
</dbReference>
<comment type="caution">
    <text evidence="2">The sequence shown here is derived from an EMBL/GenBank/DDBJ whole genome shotgun (WGS) entry which is preliminary data.</text>
</comment>
<evidence type="ECO:0000259" key="1">
    <source>
        <dbReference type="PROSITE" id="PS51819"/>
    </source>
</evidence>
<feature type="domain" description="VOC" evidence="1">
    <location>
        <begin position="5"/>
        <end position="122"/>
    </location>
</feature>
<dbReference type="Proteomes" id="UP001302329">
    <property type="component" value="Unassembled WGS sequence"/>
</dbReference>
<dbReference type="InterPro" id="IPR052164">
    <property type="entry name" value="Anthracycline_SecMetBiosynth"/>
</dbReference>
<dbReference type="EMBL" id="JAYGHY010000020">
    <property type="protein sequence ID" value="MEA5442517.1"/>
    <property type="molecule type" value="Genomic_DNA"/>
</dbReference>
<dbReference type="Gene3D" id="3.10.180.10">
    <property type="entry name" value="2,3-Dihydroxybiphenyl 1,2-Dioxygenase, domain 1"/>
    <property type="match status" value="1"/>
</dbReference>
<reference evidence="2 3" key="1">
    <citation type="submission" date="2023-12" db="EMBL/GenBank/DDBJ databases">
        <title>Baltic Sea Cyanobacteria.</title>
        <authorList>
            <person name="Delbaje E."/>
            <person name="Fewer D.P."/>
            <person name="Shishido T.K."/>
        </authorList>
    </citation>
    <scope>NUCLEOTIDE SEQUENCE [LARGE SCALE GENOMIC DNA]</scope>
    <source>
        <strain evidence="2 3">UHCC 0281</strain>
    </source>
</reference>
<dbReference type="InterPro" id="IPR029068">
    <property type="entry name" value="Glyas_Bleomycin-R_OHBP_Dase"/>
</dbReference>
<dbReference type="PROSITE" id="PS51819">
    <property type="entry name" value="VOC"/>
    <property type="match status" value="1"/>
</dbReference>
<dbReference type="CDD" id="cd07247">
    <property type="entry name" value="SgaA_N_like"/>
    <property type="match status" value="1"/>
</dbReference>
<name>A0ABU5SVY8_9CYAN</name>
<dbReference type="InterPro" id="IPR004360">
    <property type="entry name" value="Glyas_Fos-R_dOase_dom"/>
</dbReference>
<gene>
    <name evidence="2" type="ORF">VB739_08135</name>
</gene>
<dbReference type="Pfam" id="PF00903">
    <property type="entry name" value="Glyoxalase"/>
    <property type="match status" value="1"/>
</dbReference>
<proteinExistence type="predicted"/>
<dbReference type="RefSeq" id="WP_323356582.1">
    <property type="nucleotide sequence ID" value="NZ_JAYGHY010000020.1"/>
</dbReference>
<organism evidence="2 3">
    <name type="scientific">Cyanobium gracile UHCC 0281</name>
    <dbReference type="NCBI Taxonomy" id="3110309"/>
    <lineage>
        <taxon>Bacteria</taxon>
        <taxon>Bacillati</taxon>
        <taxon>Cyanobacteriota</taxon>
        <taxon>Cyanophyceae</taxon>
        <taxon>Synechococcales</taxon>
        <taxon>Prochlorococcaceae</taxon>
        <taxon>Cyanobium</taxon>
    </lineage>
</organism>
<accession>A0ABU5SVY8</accession>
<dbReference type="PANTHER" id="PTHR33993:SF2">
    <property type="entry name" value="VOC DOMAIN-CONTAINING PROTEIN"/>
    <property type="match status" value="1"/>
</dbReference>
<evidence type="ECO:0000313" key="3">
    <source>
        <dbReference type="Proteomes" id="UP001302329"/>
    </source>
</evidence>
<dbReference type="SUPFAM" id="SSF54593">
    <property type="entry name" value="Glyoxalase/Bleomycin resistance protein/Dihydroxybiphenyl dioxygenase"/>
    <property type="match status" value="1"/>
</dbReference>